<keyword evidence="1" id="KW-0233">DNA recombination</keyword>
<dbReference type="PANTHER" id="PTHR10492">
    <property type="match status" value="1"/>
</dbReference>
<comment type="similarity">
    <text evidence="1">Belongs to the helicase family.</text>
</comment>
<feature type="domain" description="DNA helicase Pif1-like 2B" evidence="3">
    <location>
        <begin position="166"/>
        <end position="208"/>
    </location>
</feature>
<protein>
    <recommendedName>
        <fullName evidence="1">ATP-dependent DNA helicase</fullName>
        <ecNumber evidence="1">5.6.2.3</ecNumber>
    </recommendedName>
</protein>
<dbReference type="EC" id="5.6.2.3" evidence="1"/>
<keyword evidence="1" id="KW-0378">Hydrolase</keyword>
<keyword evidence="5" id="KW-1185">Reference proteome</keyword>
<keyword evidence="1" id="KW-0347">Helicase</keyword>
<comment type="cofactor">
    <cofactor evidence="1">
        <name>Mg(2+)</name>
        <dbReference type="ChEBI" id="CHEBI:18420"/>
    </cofactor>
</comment>
<reference evidence="4 5" key="1">
    <citation type="journal article" date="2021" name="Comput. Struct. Biotechnol. J.">
        <title>De novo genome assembly of the potent medicinal plant Rehmannia glutinosa using nanopore technology.</title>
        <authorList>
            <person name="Ma L."/>
            <person name="Dong C."/>
            <person name="Song C."/>
            <person name="Wang X."/>
            <person name="Zheng X."/>
            <person name="Niu Y."/>
            <person name="Chen S."/>
            <person name="Feng W."/>
        </authorList>
    </citation>
    <scope>NUCLEOTIDE SEQUENCE [LARGE SCALE GENOMIC DNA]</scope>
    <source>
        <strain evidence="4">DH-2019</strain>
    </source>
</reference>
<dbReference type="InterPro" id="IPR010285">
    <property type="entry name" value="DNA_helicase_pif1-like_DEAD"/>
</dbReference>
<organism evidence="4 5">
    <name type="scientific">Rehmannia glutinosa</name>
    <name type="common">Chinese foxglove</name>
    <dbReference type="NCBI Taxonomy" id="99300"/>
    <lineage>
        <taxon>Eukaryota</taxon>
        <taxon>Viridiplantae</taxon>
        <taxon>Streptophyta</taxon>
        <taxon>Embryophyta</taxon>
        <taxon>Tracheophyta</taxon>
        <taxon>Spermatophyta</taxon>
        <taxon>Magnoliopsida</taxon>
        <taxon>eudicotyledons</taxon>
        <taxon>Gunneridae</taxon>
        <taxon>Pentapetalae</taxon>
        <taxon>asterids</taxon>
        <taxon>lamiids</taxon>
        <taxon>Lamiales</taxon>
        <taxon>Orobanchaceae</taxon>
        <taxon>Rehmannieae</taxon>
        <taxon>Rehmannia</taxon>
    </lineage>
</organism>
<dbReference type="EMBL" id="JABTTQ020003119">
    <property type="protein sequence ID" value="KAK6119895.1"/>
    <property type="molecule type" value="Genomic_DNA"/>
</dbReference>
<dbReference type="PANTHER" id="PTHR10492:SF94">
    <property type="entry name" value="ATP-DEPENDENT DNA HELICASE"/>
    <property type="match status" value="1"/>
</dbReference>
<dbReference type="CDD" id="cd18809">
    <property type="entry name" value="SF1_C_RecD"/>
    <property type="match status" value="1"/>
</dbReference>
<dbReference type="Gene3D" id="3.40.50.300">
    <property type="entry name" value="P-loop containing nucleotide triphosphate hydrolases"/>
    <property type="match status" value="2"/>
</dbReference>
<evidence type="ECO:0000259" key="3">
    <source>
        <dbReference type="Pfam" id="PF21530"/>
    </source>
</evidence>
<dbReference type="SUPFAM" id="SSF52540">
    <property type="entry name" value="P-loop containing nucleoside triphosphate hydrolases"/>
    <property type="match status" value="2"/>
</dbReference>
<feature type="domain" description="DNA helicase Pif1-like DEAD-box helicase" evidence="2">
    <location>
        <begin position="2"/>
        <end position="160"/>
    </location>
</feature>
<keyword evidence="1" id="KW-0227">DNA damage</keyword>
<dbReference type="InterPro" id="IPR049163">
    <property type="entry name" value="Pif1-like_2B_dom"/>
</dbReference>
<comment type="caution">
    <text evidence="4">The sequence shown here is derived from an EMBL/GenBank/DDBJ whole genome shotgun (WGS) entry which is preliminary data.</text>
</comment>
<evidence type="ECO:0000313" key="4">
    <source>
        <dbReference type="EMBL" id="KAK6119895.1"/>
    </source>
</evidence>
<keyword evidence="1" id="KW-0547">Nucleotide-binding</keyword>
<evidence type="ECO:0000259" key="2">
    <source>
        <dbReference type="Pfam" id="PF05970"/>
    </source>
</evidence>
<gene>
    <name evidence="4" type="ORF">DH2020_046369</name>
</gene>
<evidence type="ECO:0000256" key="1">
    <source>
        <dbReference type="RuleBase" id="RU363044"/>
    </source>
</evidence>
<keyword evidence="1" id="KW-0067">ATP-binding</keyword>
<dbReference type="Proteomes" id="UP001318860">
    <property type="component" value="Unassembled WGS sequence"/>
</dbReference>
<keyword evidence="1" id="KW-0234">DNA repair</keyword>
<evidence type="ECO:0000313" key="5">
    <source>
        <dbReference type="Proteomes" id="UP001318860"/>
    </source>
</evidence>
<dbReference type="Pfam" id="PF05970">
    <property type="entry name" value="PIF1"/>
    <property type="match status" value="1"/>
</dbReference>
<name>A0ABR0UCG1_REHGL</name>
<proteinExistence type="inferred from homology"/>
<dbReference type="Pfam" id="PF21530">
    <property type="entry name" value="Pif1_2B_dom"/>
    <property type="match status" value="1"/>
</dbReference>
<accession>A0ABR0UCG1</accession>
<comment type="catalytic activity">
    <reaction evidence="1">
        <text>ATP + H2O = ADP + phosphate + H(+)</text>
        <dbReference type="Rhea" id="RHEA:13065"/>
        <dbReference type="ChEBI" id="CHEBI:15377"/>
        <dbReference type="ChEBI" id="CHEBI:15378"/>
        <dbReference type="ChEBI" id="CHEBI:30616"/>
        <dbReference type="ChEBI" id="CHEBI:43474"/>
        <dbReference type="ChEBI" id="CHEBI:456216"/>
        <dbReference type="EC" id="5.6.2.3"/>
    </reaction>
</comment>
<sequence>MILDCIKKGNGGIFFIDGPGGTGKTFLYRALLAHLRSKNLIALATATSGVVAAIMPGGRTTHSRFKIPIDPNESSECTISKQSGAADLLRKAQLILWDEAPMAKRWAIENVDKLLKDVMGNKDDFGGKVVVFGGDFRQVLPVVREARTFSSFDEAIDDTNNYYEEDFLNSLTPNGLPPHKLVLKRNCPIILLRNLDPSNGLCNGTRMVCRDFKNNVIDAEIVLGQHSGKHVFIPRIPLSPAENEGYPFKFRRKQFPIRLCFAMTINKAQGQTLPNVGVYLPQSVFSHGQLYVALSRGTSMSTTKVLIKPDNTNGMRDSKTKNVVYKQVLSAGTNI</sequence>
<dbReference type="InterPro" id="IPR027417">
    <property type="entry name" value="P-loop_NTPase"/>
</dbReference>